<dbReference type="EMBL" id="AWWV01011139">
    <property type="protein sequence ID" value="OMO74075.1"/>
    <property type="molecule type" value="Genomic_DNA"/>
</dbReference>
<dbReference type="PANTHER" id="PTHR45631:SF45">
    <property type="entry name" value="LEUCINE-RICH REPEAT (LRR) FAMILY PROTEIN"/>
    <property type="match status" value="1"/>
</dbReference>
<keyword evidence="2" id="KW-0433">Leucine-rich repeat</keyword>
<dbReference type="OMA" id="SANSWRV"/>
<sequence length="689" mass="76395">MSVSIFLLWLVNIPFLVHSAPNQPPGDLISCGASDKQTIPDTGITYYPDEGFINVGNKSALKDKNLLPTLTTLRYFPDAEARKYCYTFRATKGEKYLVRTIYYYGGFDGGNEPPVFDQIIGGTKWSVVNTTEDYANRQSSYYEIIVAATGKTLSVCLARNNNTASSPFISAIEVIPLDDSLYSTEKDVFSKYALVTVARSAFGSEDSISFPDDPQYRLWQPFKDNNIVVTSQSGVNTADFWDKPPAKAFETAITTDQEGKKLEVQWPPMALPSTKYRISLYFQDNRKPSTNSWRVFSVSVNGQNFYSNLNVTTSGVTVFSAQWPLQGQTQITLTPDDKSSDPPLINAGEVYQIIPLGGRTLTRDVVAMEELANSLEKPPPDWVGDPCLPPENSWTGVECNISKDAMARVSSLVLTNFGISGVLHQSLDNLTALHHLWLGGNNISGSIPELHSMGQLETLHLENNSFTGPIPQSLGKLHNLREVFLQNNNLDGQIPKELLDKQGINLHLFQAKVTPFLPIIPRTSVRCFATGDIPAGPIFPKWFHFPTTTTTTSDISGGGVRIGQDNFEAPGGSSIKVKKWSRNRESYLTNDDEPLPLPMTYPDSSPVTPEEIEKRLQCDPEVEDCREVVYEWTGECRSCQGTGLVSYYNKKGKEIICKCIPCLGIGYVQKITARKDIEVMKELDNGKPP</sequence>
<dbReference type="Pfam" id="PF00560">
    <property type="entry name" value="LRR_1"/>
    <property type="match status" value="2"/>
</dbReference>
<feature type="domain" description="Malectin-like" evidence="10">
    <location>
        <begin position="29"/>
        <end position="353"/>
    </location>
</feature>
<dbReference type="Proteomes" id="UP000188268">
    <property type="component" value="Unassembled WGS sequence"/>
</dbReference>
<reference evidence="11 12" key="1">
    <citation type="submission" date="2013-09" db="EMBL/GenBank/DDBJ databases">
        <title>Corchorus capsularis genome sequencing.</title>
        <authorList>
            <person name="Alam M."/>
            <person name="Haque M.S."/>
            <person name="Islam M.S."/>
            <person name="Emdad E.M."/>
            <person name="Islam M.M."/>
            <person name="Ahmed B."/>
            <person name="Halim A."/>
            <person name="Hossen Q.M.M."/>
            <person name="Hossain M.Z."/>
            <person name="Ahmed R."/>
            <person name="Khan M.M."/>
            <person name="Islam R."/>
            <person name="Rashid M.M."/>
            <person name="Khan S.A."/>
            <person name="Rahman M.S."/>
            <person name="Alam M."/>
        </authorList>
    </citation>
    <scope>NUCLEOTIDE SEQUENCE [LARGE SCALE GENOMIC DNA]</scope>
    <source>
        <strain evidence="12">cv. CVL-1</strain>
        <tissue evidence="11">Whole seedling</tissue>
    </source>
</reference>
<evidence type="ECO:0000313" key="12">
    <source>
        <dbReference type="Proteomes" id="UP000188268"/>
    </source>
</evidence>
<evidence type="ECO:0000256" key="5">
    <source>
        <dbReference type="ARBA" id="ARBA00022737"/>
    </source>
</evidence>
<evidence type="ECO:0000256" key="2">
    <source>
        <dbReference type="ARBA" id="ARBA00022614"/>
    </source>
</evidence>
<evidence type="ECO:0000256" key="4">
    <source>
        <dbReference type="ARBA" id="ARBA00022729"/>
    </source>
</evidence>
<evidence type="ECO:0000256" key="6">
    <source>
        <dbReference type="ARBA" id="ARBA00022989"/>
    </source>
</evidence>
<dbReference type="GO" id="GO:0016020">
    <property type="term" value="C:membrane"/>
    <property type="evidence" value="ECO:0007669"/>
    <property type="project" value="UniProtKB-SubCell"/>
</dbReference>
<organism evidence="11 12">
    <name type="scientific">Corchorus capsularis</name>
    <name type="common">Jute</name>
    <dbReference type="NCBI Taxonomy" id="210143"/>
    <lineage>
        <taxon>Eukaryota</taxon>
        <taxon>Viridiplantae</taxon>
        <taxon>Streptophyta</taxon>
        <taxon>Embryophyta</taxon>
        <taxon>Tracheophyta</taxon>
        <taxon>Spermatophyta</taxon>
        <taxon>Magnoliopsida</taxon>
        <taxon>eudicotyledons</taxon>
        <taxon>Gunneridae</taxon>
        <taxon>Pentapetalae</taxon>
        <taxon>rosids</taxon>
        <taxon>malvids</taxon>
        <taxon>Malvales</taxon>
        <taxon>Malvaceae</taxon>
        <taxon>Grewioideae</taxon>
        <taxon>Apeibeae</taxon>
        <taxon>Corchorus</taxon>
    </lineage>
</organism>
<dbReference type="InterPro" id="IPR032675">
    <property type="entry name" value="LRR_dom_sf"/>
</dbReference>
<keyword evidence="5" id="KW-0677">Repeat</keyword>
<dbReference type="STRING" id="210143.A0A1R3HUK4"/>
<dbReference type="Pfam" id="PF12819">
    <property type="entry name" value="Malectin_like"/>
    <property type="match status" value="1"/>
</dbReference>
<dbReference type="FunFam" id="3.80.10.10:FF:000129">
    <property type="entry name" value="Leucine-rich repeat receptor-like kinase"/>
    <property type="match status" value="1"/>
</dbReference>
<keyword evidence="8" id="KW-0675">Receptor</keyword>
<dbReference type="PROSITE" id="PS51450">
    <property type="entry name" value="LRR"/>
    <property type="match status" value="1"/>
</dbReference>
<evidence type="ECO:0000313" key="11">
    <source>
        <dbReference type="EMBL" id="OMO74075.1"/>
    </source>
</evidence>
<dbReference type="PANTHER" id="PTHR45631">
    <property type="entry name" value="OS07G0107800 PROTEIN-RELATED"/>
    <property type="match status" value="1"/>
</dbReference>
<evidence type="ECO:0000259" key="10">
    <source>
        <dbReference type="Pfam" id="PF12819"/>
    </source>
</evidence>
<evidence type="ECO:0000256" key="1">
    <source>
        <dbReference type="ARBA" id="ARBA00004167"/>
    </source>
</evidence>
<dbReference type="Gramene" id="OMO74075">
    <property type="protein sequence ID" value="OMO74075"/>
    <property type="gene ID" value="CCACVL1_16954"/>
</dbReference>
<gene>
    <name evidence="11" type="ORF">CCACVL1_16954</name>
</gene>
<keyword evidence="3" id="KW-0812">Transmembrane</keyword>
<accession>A0A1R3HUK4</accession>
<dbReference type="InterPro" id="IPR001611">
    <property type="entry name" value="Leu-rich_rpt"/>
</dbReference>
<name>A0A1R3HUK4_COCAP</name>
<evidence type="ECO:0000256" key="9">
    <source>
        <dbReference type="SAM" id="SignalP"/>
    </source>
</evidence>
<dbReference type="OrthoDB" id="1394818at2759"/>
<keyword evidence="6" id="KW-1133">Transmembrane helix</keyword>
<dbReference type="SUPFAM" id="SSF52058">
    <property type="entry name" value="L domain-like"/>
    <property type="match status" value="1"/>
</dbReference>
<protein>
    <recommendedName>
        <fullName evidence="10">Malectin-like domain-containing protein</fullName>
    </recommendedName>
</protein>
<evidence type="ECO:0000256" key="8">
    <source>
        <dbReference type="ARBA" id="ARBA00023170"/>
    </source>
</evidence>
<dbReference type="AlphaFoldDB" id="A0A1R3HUK4"/>
<feature type="signal peptide" evidence="9">
    <location>
        <begin position="1"/>
        <end position="19"/>
    </location>
</feature>
<comment type="subcellular location">
    <subcellularLocation>
        <location evidence="1">Membrane</location>
        <topology evidence="1">Single-pass membrane protein</topology>
    </subcellularLocation>
</comment>
<evidence type="ECO:0000256" key="3">
    <source>
        <dbReference type="ARBA" id="ARBA00022692"/>
    </source>
</evidence>
<evidence type="ECO:0000256" key="7">
    <source>
        <dbReference type="ARBA" id="ARBA00023136"/>
    </source>
</evidence>
<feature type="chain" id="PRO_5011960986" description="Malectin-like domain-containing protein" evidence="9">
    <location>
        <begin position="20"/>
        <end position="689"/>
    </location>
</feature>
<comment type="caution">
    <text evidence="11">The sequence shown here is derived from an EMBL/GenBank/DDBJ whole genome shotgun (WGS) entry which is preliminary data.</text>
</comment>
<keyword evidence="4 9" id="KW-0732">Signal</keyword>
<dbReference type="Gene3D" id="3.80.10.10">
    <property type="entry name" value="Ribonuclease Inhibitor"/>
    <property type="match status" value="1"/>
</dbReference>
<keyword evidence="12" id="KW-1185">Reference proteome</keyword>
<keyword evidence="7" id="KW-0472">Membrane</keyword>
<dbReference type="Gene3D" id="2.60.120.430">
    <property type="entry name" value="Galactose-binding lectin"/>
    <property type="match status" value="1"/>
</dbReference>
<dbReference type="InterPro" id="IPR024788">
    <property type="entry name" value="Malectin-like_Carb-bd_dom"/>
</dbReference>
<proteinExistence type="predicted"/>